<dbReference type="SUPFAM" id="SSF57701">
    <property type="entry name" value="Zn2/Cys6 DNA-binding domain"/>
    <property type="match status" value="1"/>
</dbReference>
<dbReference type="EMBL" id="KV875098">
    <property type="protein sequence ID" value="OIW28640.1"/>
    <property type="molecule type" value="Genomic_DNA"/>
</dbReference>
<accession>A0A1J7JFZ3</accession>
<evidence type="ECO:0000256" key="2">
    <source>
        <dbReference type="SAM" id="MobiDB-lite"/>
    </source>
</evidence>
<feature type="region of interest" description="Disordered" evidence="2">
    <location>
        <begin position="56"/>
        <end position="84"/>
    </location>
</feature>
<dbReference type="CDD" id="cd00067">
    <property type="entry name" value="GAL4"/>
    <property type="match status" value="1"/>
</dbReference>
<proteinExistence type="predicted"/>
<feature type="domain" description="Zn(2)-C6 fungal-type" evidence="3">
    <location>
        <begin position="7"/>
        <end position="36"/>
    </location>
</feature>
<evidence type="ECO:0000313" key="4">
    <source>
        <dbReference type="EMBL" id="OIW28640.1"/>
    </source>
</evidence>
<dbReference type="InterPro" id="IPR053175">
    <property type="entry name" value="DHMBA_Reg_Transcription_Factor"/>
</dbReference>
<dbReference type="InParanoid" id="A0A1J7JFZ3"/>
<dbReference type="InterPro" id="IPR001138">
    <property type="entry name" value="Zn2Cys6_DnaBD"/>
</dbReference>
<dbReference type="PROSITE" id="PS00463">
    <property type="entry name" value="ZN2_CY6_FUNGAL_1"/>
    <property type="match status" value="1"/>
</dbReference>
<dbReference type="PROSITE" id="PS50048">
    <property type="entry name" value="ZN2_CY6_FUNGAL_2"/>
    <property type="match status" value="1"/>
</dbReference>
<evidence type="ECO:0000313" key="5">
    <source>
        <dbReference type="Proteomes" id="UP000182658"/>
    </source>
</evidence>
<dbReference type="AlphaFoldDB" id="A0A1J7JFZ3"/>
<evidence type="ECO:0000256" key="1">
    <source>
        <dbReference type="ARBA" id="ARBA00023242"/>
    </source>
</evidence>
<dbReference type="GO" id="GO:0000981">
    <property type="term" value="F:DNA-binding transcription factor activity, RNA polymerase II-specific"/>
    <property type="evidence" value="ECO:0007669"/>
    <property type="project" value="InterPro"/>
</dbReference>
<dbReference type="InterPro" id="IPR036864">
    <property type="entry name" value="Zn2-C6_fun-type_DNA-bd_sf"/>
</dbReference>
<name>A0A1J7JFZ3_9PEZI</name>
<protein>
    <recommendedName>
        <fullName evidence="3">Zn(2)-C6 fungal-type domain-containing protein</fullName>
    </recommendedName>
</protein>
<feature type="compositionally biased region" description="Basic and acidic residues" evidence="2">
    <location>
        <begin position="56"/>
        <end position="65"/>
    </location>
</feature>
<dbReference type="SMART" id="SM00066">
    <property type="entry name" value="GAL4"/>
    <property type="match status" value="1"/>
</dbReference>
<feature type="compositionally biased region" description="Polar residues" evidence="2">
    <location>
        <begin position="96"/>
        <end position="106"/>
    </location>
</feature>
<sequence length="550" mass="61376">MPRISRGCLRCRERRVRCDETRPICRRCTGRNEVCVGYRDESDLIFRHQTEKVVAKATVRPDRSSSPEQSRSSDTASLSGGSRTLARSVSLDSLSRYGTTATSPSTKAAGGPAYQQRSLESNELLQVQNQAVSKFFDKYVIYPGPNSKSGFFEHLPCLFEEVNVEGRFALRWAVQAAALADASREYRPDAGLATQALDCYGKALAALSQSLSEKGKIPDDYDLMTVVVLDFFEACPHPPMDHICSVANLITQALFLPDARRGAHVQGIAHVLRLRGTQFNTPRGWSLFRLAHHQMQKQRLAFQIAPMKESEPLLGQLSAEMDSVHLEKDALQISTICERARQLVKDLKETDMSVRQVVDIVHEMQELDQTAVSWRQGPQWAFKTIPKTEFTGSKVVMADFPDTIQIHPDIWSAYEWNYHRAARITLHEQLLTCLRQASTASAHLEQSDAAVVMPLVVESITIIRSLADKVLSTVPQSLGDLDDTGRVRDPTSTPPKCRAVGAYLLLWPIKLIKAAQNSTSEEQKVAAQSVFERIREYTGARLYLGDLSST</sequence>
<reference evidence="4 5" key="1">
    <citation type="submission" date="2016-10" db="EMBL/GenBank/DDBJ databases">
        <title>Draft genome sequence of Coniochaeta ligniaria NRRL30616, a lignocellulolytic fungus for bioabatement of inhibitors in plant biomass hydrolysates.</title>
        <authorList>
            <consortium name="DOE Joint Genome Institute"/>
            <person name="Jimenez D.J."/>
            <person name="Hector R.E."/>
            <person name="Riley R."/>
            <person name="Sun H."/>
            <person name="Grigoriev I.V."/>
            <person name="Van Elsas J.D."/>
            <person name="Nichols N.N."/>
        </authorList>
    </citation>
    <scope>NUCLEOTIDE SEQUENCE [LARGE SCALE GENOMIC DNA]</scope>
    <source>
        <strain evidence="4 5">NRRL 30616</strain>
    </source>
</reference>
<gene>
    <name evidence="4" type="ORF">CONLIGDRAFT_644807</name>
</gene>
<keyword evidence="1" id="KW-0539">Nucleus</keyword>
<dbReference type="GO" id="GO:0008270">
    <property type="term" value="F:zinc ion binding"/>
    <property type="evidence" value="ECO:0007669"/>
    <property type="project" value="InterPro"/>
</dbReference>
<dbReference type="PANTHER" id="PTHR38791">
    <property type="entry name" value="ZN(II)2CYS6 TRANSCRIPTION FACTOR (EUROFUNG)-RELATED-RELATED"/>
    <property type="match status" value="1"/>
</dbReference>
<dbReference type="Pfam" id="PF00172">
    <property type="entry name" value="Zn_clus"/>
    <property type="match status" value="1"/>
</dbReference>
<dbReference type="Gene3D" id="4.10.240.10">
    <property type="entry name" value="Zn(2)-C6 fungal-type DNA-binding domain"/>
    <property type="match status" value="1"/>
</dbReference>
<organism evidence="4 5">
    <name type="scientific">Coniochaeta ligniaria NRRL 30616</name>
    <dbReference type="NCBI Taxonomy" id="1408157"/>
    <lineage>
        <taxon>Eukaryota</taxon>
        <taxon>Fungi</taxon>
        <taxon>Dikarya</taxon>
        <taxon>Ascomycota</taxon>
        <taxon>Pezizomycotina</taxon>
        <taxon>Sordariomycetes</taxon>
        <taxon>Sordariomycetidae</taxon>
        <taxon>Coniochaetales</taxon>
        <taxon>Coniochaetaceae</taxon>
        <taxon>Coniochaeta</taxon>
    </lineage>
</organism>
<keyword evidence="5" id="KW-1185">Reference proteome</keyword>
<feature type="region of interest" description="Disordered" evidence="2">
    <location>
        <begin position="96"/>
        <end position="115"/>
    </location>
</feature>
<dbReference type="OrthoDB" id="2991872at2759"/>
<evidence type="ECO:0000259" key="3">
    <source>
        <dbReference type="PROSITE" id="PS50048"/>
    </source>
</evidence>
<feature type="compositionally biased region" description="Polar residues" evidence="2">
    <location>
        <begin position="75"/>
        <end position="84"/>
    </location>
</feature>
<dbReference type="Proteomes" id="UP000182658">
    <property type="component" value="Unassembled WGS sequence"/>
</dbReference>